<dbReference type="Proteomes" id="UP001152049">
    <property type="component" value="Unassembled WGS sequence"/>
</dbReference>
<dbReference type="InterPro" id="IPR036291">
    <property type="entry name" value="NAD(P)-bd_dom_sf"/>
</dbReference>
<proteinExistence type="inferred from homology"/>
<dbReference type="SUPFAM" id="SSF51735">
    <property type="entry name" value="NAD(P)-binding Rossmann-fold domains"/>
    <property type="match status" value="1"/>
</dbReference>
<sequence length="379" mass="41531">MTRCVVLGDPVVHDLLINLSKDDTILLKNDLGNTLKDFSIGEERKYQPDASVVTRPTGVKSLFRPFTSSTGVGVKITVDPTTAPSYWSAGKRPALHGIVALCDQEGNPRGFLNGDELTGYRTPLNVMVSYFYRRETSNIVIFGAGKQALWHLRLALRLRGNDIKNVTVVNRNNEGLPEIINQITSENSSLWNSPAQFHGINLEDSGSETQLKSAVTGADVIFCTTPVKKALFPAEWLLPRLKEGRGLYLSAIGSWQSDMLELDPTLLNEIVSSPGYDPNGGANGVILVDDREIAQKNTGEFTKSQVKTEQIIEIGEVLGWKETWSADRQQQLSKWLEEGFVVYKSVGVGLTDLSAASSIVGLAEKYGKGVTVDNFSSRL</sequence>
<gene>
    <name evidence="2" type="ORF">NW762_012098</name>
</gene>
<comment type="similarity">
    <text evidence="1">Belongs to the ornithine cyclodeaminase/mu-crystallin family.</text>
</comment>
<dbReference type="GO" id="GO:0005737">
    <property type="term" value="C:cytoplasm"/>
    <property type="evidence" value="ECO:0007669"/>
    <property type="project" value="TreeGrafter"/>
</dbReference>
<protein>
    <recommendedName>
        <fullName evidence="4">Quinate/shikimate 5-dehydrogenase/glutamyl-tRNA reductase domain-containing protein</fullName>
    </recommendedName>
</protein>
<dbReference type="InterPro" id="IPR003462">
    <property type="entry name" value="ODC_Mu_crystall"/>
</dbReference>
<evidence type="ECO:0000256" key="1">
    <source>
        <dbReference type="ARBA" id="ARBA00008903"/>
    </source>
</evidence>
<dbReference type="Pfam" id="PF02423">
    <property type="entry name" value="OCD_Mu_crystall"/>
    <property type="match status" value="1"/>
</dbReference>
<dbReference type="EMBL" id="JAOQAZ010000032">
    <property type="protein sequence ID" value="KAJ4249757.1"/>
    <property type="molecule type" value="Genomic_DNA"/>
</dbReference>
<dbReference type="PANTHER" id="PTHR13812">
    <property type="entry name" value="KETIMINE REDUCTASE MU-CRYSTALLIN"/>
    <property type="match status" value="1"/>
</dbReference>
<evidence type="ECO:0000313" key="2">
    <source>
        <dbReference type="EMBL" id="KAJ4249757.1"/>
    </source>
</evidence>
<reference evidence="2" key="1">
    <citation type="submission" date="2022-09" db="EMBL/GenBank/DDBJ databases">
        <title>Fusarium specimens isolated from Avocado Roots.</title>
        <authorList>
            <person name="Stajich J."/>
            <person name="Roper C."/>
            <person name="Heimlech-Rivalta G."/>
        </authorList>
    </citation>
    <scope>NUCLEOTIDE SEQUENCE</scope>
    <source>
        <strain evidence="2">CF00136</strain>
    </source>
</reference>
<dbReference type="Gene3D" id="3.40.50.720">
    <property type="entry name" value="NAD(P)-binding Rossmann-like Domain"/>
    <property type="match status" value="1"/>
</dbReference>
<dbReference type="InterPro" id="IPR023401">
    <property type="entry name" value="ODC_N"/>
</dbReference>
<dbReference type="PANTHER" id="PTHR13812:SF19">
    <property type="entry name" value="KETIMINE REDUCTASE MU-CRYSTALLIN"/>
    <property type="match status" value="1"/>
</dbReference>
<accession>A0A9W8RPH2</accession>
<dbReference type="OrthoDB" id="41492at2759"/>
<organism evidence="2 3">
    <name type="scientific">Fusarium torreyae</name>
    <dbReference type="NCBI Taxonomy" id="1237075"/>
    <lineage>
        <taxon>Eukaryota</taxon>
        <taxon>Fungi</taxon>
        <taxon>Dikarya</taxon>
        <taxon>Ascomycota</taxon>
        <taxon>Pezizomycotina</taxon>
        <taxon>Sordariomycetes</taxon>
        <taxon>Hypocreomycetidae</taxon>
        <taxon>Hypocreales</taxon>
        <taxon>Nectriaceae</taxon>
        <taxon>Fusarium</taxon>
    </lineage>
</organism>
<dbReference type="Gene3D" id="3.30.1780.10">
    <property type="entry name" value="ornithine cyclodeaminase, domain 1"/>
    <property type="match status" value="1"/>
</dbReference>
<dbReference type="AlphaFoldDB" id="A0A9W8RPH2"/>
<name>A0A9W8RPH2_9HYPO</name>
<evidence type="ECO:0000313" key="3">
    <source>
        <dbReference type="Proteomes" id="UP001152049"/>
    </source>
</evidence>
<comment type="caution">
    <text evidence="2">The sequence shown here is derived from an EMBL/GenBank/DDBJ whole genome shotgun (WGS) entry which is preliminary data.</text>
</comment>
<keyword evidence="3" id="KW-1185">Reference proteome</keyword>
<evidence type="ECO:0008006" key="4">
    <source>
        <dbReference type="Google" id="ProtNLM"/>
    </source>
</evidence>